<keyword evidence="5" id="KW-1133">Transmembrane helix</keyword>
<name>A0A7I7XYP2_9MYCO</name>
<dbReference type="GO" id="GO:0022857">
    <property type="term" value="F:transmembrane transporter activity"/>
    <property type="evidence" value="ECO:0007669"/>
    <property type="project" value="InterPro"/>
</dbReference>
<keyword evidence="2" id="KW-0813">Transport</keyword>
<evidence type="ECO:0000256" key="3">
    <source>
        <dbReference type="ARBA" id="ARBA00022475"/>
    </source>
</evidence>
<keyword evidence="6" id="KW-0472">Membrane</keyword>
<reference evidence="7" key="2">
    <citation type="submission" date="2020-02" db="EMBL/GenBank/DDBJ databases">
        <authorList>
            <person name="Matsumoto Y."/>
            <person name="Motooka D."/>
            <person name="Nakamura S."/>
        </authorList>
    </citation>
    <scope>NUCLEOTIDE SEQUENCE</scope>
    <source>
        <strain evidence="7">JCM 13671</strain>
    </source>
</reference>
<dbReference type="EMBL" id="AP022612">
    <property type="protein sequence ID" value="BBZ34470.1"/>
    <property type="molecule type" value="Genomic_DNA"/>
</dbReference>
<dbReference type="NCBIfam" id="TIGR00711">
    <property type="entry name" value="efflux_EmrB"/>
    <property type="match status" value="1"/>
</dbReference>
<reference evidence="7" key="1">
    <citation type="journal article" date="2019" name="Emerg. Microbes Infect.">
        <title>Comprehensive subspecies identification of 175 nontuberculous mycobacteria species based on 7547 genomic profiles.</title>
        <authorList>
            <person name="Matsumoto Y."/>
            <person name="Kinjo T."/>
            <person name="Motooka D."/>
            <person name="Nabeya D."/>
            <person name="Jung N."/>
            <person name="Uechi K."/>
            <person name="Horii T."/>
            <person name="Iida T."/>
            <person name="Fujita J."/>
            <person name="Nakamura S."/>
        </authorList>
    </citation>
    <scope>NUCLEOTIDE SEQUENCE [LARGE SCALE GENOMIC DNA]</scope>
    <source>
        <strain evidence="7">JCM 13671</strain>
    </source>
</reference>
<dbReference type="Gene3D" id="1.20.1250.20">
    <property type="entry name" value="MFS general substrate transporter like domains"/>
    <property type="match status" value="1"/>
</dbReference>
<dbReference type="InterPro" id="IPR020846">
    <property type="entry name" value="MFS_dom"/>
</dbReference>
<dbReference type="OrthoDB" id="9781469at2"/>
<dbReference type="InterPro" id="IPR036259">
    <property type="entry name" value="MFS_trans_sf"/>
</dbReference>
<dbReference type="GO" id="GO:0005886">
    <property type="term" value="C:plasma membrane"/>
    <property type="evidence" value="ECO:0007669"/>
    <property type="project" value="UniProtKB-SubCell"/>
</dbReference>
<proteinExistence type="predicted"/>
<dbReference type="RefSeq" id="WP_085147918.1">
    <property type="nucleotide sequence ID" value="NZ_AP022612.1"/>
</dbReference>
<dbReference type="Gene3D" id="1.20.1720.10">
    <property type="entry name" value="Multidrug resistance protein D"/>
    <property type="match status" value="1"/>
</dbReference>
<dbReference type="PANTHER" id="PTHR42718">
    <property type="entry name" value="MAJOR FACILITATOR SUPERFAMILY MULTIDRUG TRANSPORTER MFSC"/>
    <property type="match status" value="1"/>
</dbReference>
<keyword evidence="3" id="KW-1003">Cell membrane</keyword>
<dbReference type="PANTHER" id="PTHR42718:SF42">
    <property type="entry name" value="EXPORT PROTEIN"/>
    <property type="match status" value="1"/>
</dbReference>
<dbReference type="InterPro" id="IPR011701">
    <property type="entry name" value="MFS"/>
</dbReference>
<protein>
    <submittedName>
        <fullName evidence="7">MFS transporter</fullName>
    </submittedName>
</protein>
<evidence type="ECO:0000256" key="6">
    <source>
        <dbReference type="ARBA" id="ARBA00023136"/>
    </source>
</evidence>
<dbReference type="InterPro" id="IPR004638">
    <property type="entry name" value="EmrB-like"/>
</dbReference>
<evidence type="ECO:0000256" key="4">
    <source>
        <dbReference type="ARBA" id="ARBA00022692"/>
    </source>
</evidence>
<accession>A0A7I7XYP2</accession>
<dbReference type="PRINTS" id="PR01035">
    <property type="entry name" value="TCRTETA"/>
</dbReference>
<gene>
    <name evidence="7" type="ORF">MCNF_30750</name>
</gene>
<sequence length="533" mass="54082">MAVLNHPHTGRHRLEKSHSTLHGNPWWTLLAVSIGVIMVGLDASVVAIANPHIATDLNASLSDLQWITDSYMLALAALLIFGGKLGDRFGRRRMFFIGVVGFAAASVAIGLVGSVAGVIAMRAVQGVFGALLMPSTLAIIRSTFPAEKLNAAVGIWGAATGVSIAAGPIVGGLLVEHVNWESVFYINAPIGAAALLIGALAIQESRSGGAHRMDVAGIAALSGGLSLIVYSLIKAPEWGWLASQTLGLLLAGALALVIFVLVEQRAAEPLLPMRLFANRAVSIGTAVVIINFFALFGTLFFMTLYLQNVQGMSPVEAGLRTLPLSGALMVTAPLSGALTQRFGPRPAMTGGLAAVAGALLLLTRLTIDSDYGALWPAFVLLGAGIGLVLTASSDAIVGNAPVDDAGVAGGLQSTAVQLGGVLGTTILGSVLSSRVGSSLNGELTDAGVPAQVASQAEAAKELIAQGLSPAQLPNAPTMPAALADALTTGSHNAFMAGLETSVLVAAVAAAIGAVLAVFTPRGATGEAQAVEKD</sequence>
<evidence type="ECO:0000256" key="5">
    <source>
        <dbReference type="ARBA" id="ARBA00022989"/>
    </source>
</evidence>
<evidence type="ECO:0000313" key="7">
    <source>
        <dbReference type="EMBL" id="BBZ34470.1"/>
    </source>
</evidence>
<dbReference type="Pfam" id="PF07690">
    <property type="entry name" value="MFS_1"/>
    <property type="match status" value="1"/>
</dbReference>
<keyword evidence="4" id="KW-0812">Transmembrane</keyword>
<dbReference type="SUPFAM" id="SSF103473">
    <property type="entry name" value="MFS general substrate transporter"/>
    <property type="match status" value="1"/>
</dbReference>
<evidence type="ECO:0000256" key="2">
    <source>
        <dbReference type="ARBA" id="ARBA00022448"/>
    </source>
</evidence>
<dbReference type="InterPro" id="IPR001958">
    <property type="entry name" value="Tet-R_TetA/multi-R_MdtG-like"/>
</dbReference>
<dbReference type="PROSITE" id="PS50850">
    <property type="entry name" value="MFS"/>
    <property type="match status" value="1"/>
</dbReference>
<dbReference type="AlphaFoldDB" id="A0A7I7XYP2"/>
<evidence type="ECO:0000313" key="8">
    <source>
        <dbReference type="Proteomes" id="UP000466931"/>
    </source>
</evidence>
<evidence type="ECO:0000256" key="1">
    <source>
        <dbReference type="ARBA" id="ARBA00004651"/>
    </source>
</evidence>
<dbReference type="CDD" id="cd17321">
    <property type="entry name" value="MFS_MMR_MDR_like"/>
    <property type="match status" value="1"/>
</dbReference>
<dbReference type="Proteomes" id="UP000466931">
    <property type="component" value="Chromosome"/>
</dbReference>
<comment type="subcellular location">
    <subcellularLocation>
        <location evidence="1">Cell membrane</location>
        <topology evidence="1">Multi-pass membrane protein</topology>
    </subcellularLocation>
</comment>
<keyword evidence="8" id="KW-1185">Reference proteome</keyword>
<organism evidence="7 8">
    <name type="scientific">Mycolicibacterium confluentis</name>
    <dbReference type="NCBI Taxonomy" id="28047"/>
    <lineage>
        <taxon>Bacteria</taxon>
        <taxon>Bacillati</taxon>
        <taxon>Actinomycetota</taxon>
        <taxon>Actinomycetes</taxon>
        <taxon>Mycobacteriales</taxon>
        <taxon>Mycobacteriaceae</taxon>
        <taxon>Mycolicibacterium</taxon>
    </lineage>
</organism>